<reference evidence="6 7" key="1">
    <citation type="submission" date="2018-09" db="EMBL/GenBank/DDBJ databases">
        <title>Marinorhizobium profundi gen. nov., sp. nov., isolated from a deep-sea sediment sample from the New Britain Trench and proposal of Marinorhizobiaceae fam. nov. in the order Rhizobiales of the class Alphaproteobacteria.</title>
        <authorList>
            <person name="Cao J."/>
        </authorList>
    </citation>
    <scope>NUCLEOTIDE SEQUENCE [LARGE SCALE GENOMIC DNA]</scope>
    <source>
        <strain evidence="6 7">WS11</strain>
    </source>
</reference>
<feature type="domain" description="CusB-like beta-barrel" evidence="4">
    <location>
        <begin position="232"/>
        <end position="299"/>
    </location>
</feature>
<proteinExistence type="inferred from homology"/>
<evidence type="ECO:0000259" key="5">
    <source>
        <dbReference type="Pfam" id="PF25975"/>
    </source>
</evidence>
<feature type="chain" id="PRO_5019396249" evidence="3">
    <location>
        <begin position="17"/>
        <end position="385"/>
    </location>
</feature>
<dbReference type="AlphaFoldDB" id="A0A3S9B9L4"/>
<dbReference type="InterPro" id="IPR058792">
    <property type="entry name" value="Beta-barrel_RND_2"/>
</dbReference>
<feature type="domain" description="CzcB-like C-terminal circularly permuted SH3-like" evidence="5">
    <location>
        <begin position="309"/>
        <end position="368"/>
    </location>
</feature>
<sequence>MLLFAASLLAAPMALAQEPPQTPQVRAPAISTVEAREGEIATTATVTGTLVAREEVIVGVDVEGFKIVEVLAEVGDTVKAGQVLARLDAATIDILLAQNTSQLARAEAGIAQARASIAQAEAAKLEADSALERAQSLTGSGVTAQQTLDQRIAAASSAEAQLNSARQGLELAIADKALVEAQRREIDLNMTKTEIKAPTDGLVLSRSARIGAVASPSAEPLFRLAEEGDVELSADVTETSLASLSTGMVVHVTPAGFSQPVEGEVRLISPQIDAASRLGEMRVSLEANPALRPGAFARGVVEVASSNGVIIPLSALVVIDGEATVQAVVDGRIETRTVTTGLRTADRVEVLTGLEAGDVIVRRAGSFVRDGDAVTAVAQAESGDQ</sequence>
<keyword evidence="3" id="KW-0732">Signal</keyword>
<gene>
    <name evidence="6" type="ORF">D5400_06750</name>
</gene>
<evidence type="ECO:0000256" key="3">
    <source>
        <dbReference type="SAM" id="SignalP"/>
    </source>
</evidence>
<feature type="coiled-coil region" evidence="2">
    <location>
        <begin position="103"/>
        <end position="137"/>
    </location>
</feature>
<dbReference type="Gene3D" id="2.40.50.100">
    <property type="match status" value="1"/>
</dbReference>
<comment type="similarity">
    <text evidence="1">Belongs to the membrane fusion protein (MFP) (TC 8.A.1) family.</text>
</comment>
<keyword evidence="7" id="KW-1185">Reference proteome</keyword>
<dbReference type="InterPro" id="IPR058649">
    <property type="entry name" value="CzcB_C"/>
</dbReference>
<dbReference type="PANTHER" id="PTHR30469">
    <property type="entry name" value="MULTIDRUG RESISTANCE PROTEIN MDTA"/>
    <property type="match status" value="1"/>
</dbReference>
<dbReference type="GO" id="GO:1990281">
    <property type="term" value="C:efflux pump complex"/>
    <property type="evidence" value="ECO:0007669"/>
    <property type="project" value="TreeGrafter"/>
</dbReference>
<dbReference type="GO" id="GO:0015562">
    <property type="term" value="F:efflux transmembrane transporter activity"/>
    <property type="evidence" value="ECO:0007669"/>
    <property type="project" value="TreeGrafter"/>
</dbReference>
<dbReference type="Gene3D" id="2.40.420.20">
    <property type="match status" value="1"/>
</dbReference>
<evidence type="ECO:0000313" key="7">
    <source>
        <dbReference type="Proteomes" id="UP000268192"/>
    </source>
</evidence>
<dbReference type="PANTHER" id="PTHR30469:SF15">
    <property type="entry name" value="HLYD FAMILY OF SECRETION PROTEINS"/>
    <property type="match status" value="1"/>
</dbReference>
<name>A0A3S9B9L4_9HYPH</name>
<dbReference type="InterPro" id="IPR006143">
    <property type="entry name" value="RND_pump_MFP"/>
</dbReference>
<dbReference type="OrthoDB" id="7422354at2"/>
<feature type="signal peptide" evidence="3">
    <location>
        <begin position="1"/>
        <end position="16"/>
    </location>
</feature>
<evidence type="ECO:0000256" key="2">
    <source>
        <dbReference type="SAM" id="Coils"/>
    </source>
</evidence>
<evidence type="ECO:0000256" key="1">
    <source>
        <dbReference type="ARBA" id="ARBA00009477"/>
    </source>
</evidence>
<dbReference type="NCBIfam" id="TIGR01730">
    <property type="entry name" value="RND_mfp"/>
    <property type="match status" value="1"/>
</dbReference>
<dbReference type="Proteomes" id="UP000268192">
    <property type="component" value="Chromosome"/>
</dbReference>
<dbReference type="EMBL" id="CP032509">
    <property type="protein sequence ID" value="AZN73633.1"/>
    <property type="molecule type" value="Genomic_DNA"/>
</dbReference>
<protein>
    <submittedName>
        <fullName evidence="6">Efflux RND transporter periplasmic adaptor subunit</fullName>
    </submittedName>
</protein>
<evidence type="ECO:0000259" key="4">
    <source>
        <dbReference type="Pfam" id="PF25954"/>
    </source>
</evidence>
<dbReference type="SUPFAM" id="SSF111369">
    <property type="entry name" value="HlyD-like secretion proteins"/>
    <property type="match status" value="1"/>
</dbReference>
<accession>A0A3S9B9L4</accession>
<evidence type="ECO:0000313" key="6">
    <source>
        <dbReference type="EMBL" id="AZN73633.1"/>
    </source>
</evidence>
<dbReference type="Gene3D" id="1.10.287.470">
    <property type="entry name" value="Helix hairpin bin"/>
    <property type="match status" value="1"/>
</dbReference>
<dbReference type="Pfam" id="PF25954">
    <property type="entry name" value="Beta-barrel_RND_2"/>
    <property type="match status" value="1"/>
</dbReference>
<dbReference type="KEGG" id="abaw:D5400_06750"/>
<dbReference type="Pfam" id="PF25975">
    <property type="entry name" value="CzcB_C"/>
    <property type="match status" value="1"/>
</dbReference>
<keyword evidence="2" id="KW-0175">Coiled coil</keyword>
<dbReference type="Gene3D" id="2.40.30.170">
    <property type="match status" value="1"/>
</dbReference>
<organism evidence="6 7">
    <name type="scientific">Georhizobium profundi</name>
    <dbReference type="NCBI Taxonomy" id="2341112"/>
    <lineage>
        <taxon>Bacteria</taxon>
        <taxon>Pseudomonadati</taxon>
        <taxon>Pseudomonadota</taxon>
        <taxon>Alphaproteobacteria</taxon>
        <taxon>Hyphomicrobiales</taxon>
        <taxon>Rhizobiaceae</taxon>
        <taxon>Georhizobium</taxon>
    </lineage>
</organism>